<comment type="similarity">
    <text evidence="2">Belongs to the purine-cytosine permease (2.A.39) family.</text>
</comment>
<keyword evidence="9" id="KW-1185">Reference proteome</keyword>
<reference evidence="8 9" key="1">
    <citation type="journal article" date="2012" name="Science">
        <title>The Paleozoic origin of enzymatic lignin decomposition reconstructed from 31 fungal genomes.</title>
        <authorList>
            <person name="Floudas D."/>
            <person name="Binder M."/>
            <person name="Riley R."/>
            <person name="Barry K."/>
            <person name="Blanchette R.A."/>
            <person name="Henrissat B."/>
            <person name="Martinez A.T."/>
            <person name="Otillar R."/>
            <person name="Spatafora J.W."/>
            <person name="Yadav J.S."/>
            <person name="Aerts A."/>
            <person name="Benoit I."/>
            <person name="Boyd A."/>
            <person name="Carlson A."/>
            <person name="Copeland A."/>
            <person name="Coutinho P.M."/>
            <person name="de Vries R.P."/>
            <person name="Ferreira P."/>
            <person name="Findley K."/>
            <person name="Foster B."/>
            <person name="Gaskell J."/>
            <person name="Glotzer D."/>
            <person name="Gorecki P."/>
            <person name="Heitman J."/>
            <person name="Hesse C."/>
            <person name="Hori C."/>
            <person name="Igarashi K."/>
            <person name="Jurgens J.A."/>
            <person name="Kallen N."/>
            <person name="Kersten P."/>
            <person name="Kohler A."/>
            <person name="Kuees U."/>
            <person name="Kumar T.K.A."/>
            <person name="Kuo A."/>
            <person name="LaButti K."/>
            <person name="Larrondo L.F."/>
            <person name="Lindquist E."/>
            <person name="Ling A."/>
            <person name="Lombard V."/>
            <person name="Lucas S."/>
            <person name="Lundell T."/>
            <person name="Martin R."/>
            <person name="McLaughlin D.J."/>
            <person name="Morgenstern I."/>
            <person name="Morin E."/>
            <person name="Murat C."/>
            <person name="Nagy L.G."/>
            <person name="Nolan M."/>
            <person name="Ohm R.A."/>
            <person name="Patyshakuliyeva A."/>
            <person name="Rokas A."/>
            <person name="Ruiz-Duenas F.J."/>
            <person name="Sabat G."/>
            <person name="Salamov A."/>
            <person name="Samejima M."/>
            <person name="Schmutz J."/>
            <person name="Slot J.C."/>
            <person name="St John F."/>
            <person name="Stenlid J."/>
            <person name="Sun H."/>
            <person name="Sun S."/>
            <person name="Syed K."/>
            <person name="Tsang A."/>
            <person name="Wiebenga A."/>
            <person name="Young D."/>
            <person name="Pisabarro A."/>
            <person name="Eastwood D.C."/>
            <person name="Martin F."/>
            <person name="Cullen D."/>
            <person name="Grigoriev I.V."/>
            <person name="Hibbett D.S."/>
        </authorList>
    </citation>
    <scope>NUCLEOTIDE SEQUENCE</scope>
    <source>
        <strain evidence="9">FP-58527</strain>
    </source>
</reference>
<dbReference type="InParanoid" id="S8DV04"/>
<keyword evidence="3 7" id="KW-0812">Transmembrane</keyword>
<keyword evidence="5 7" id="KW-0472">Membrane</keyword>
<feature type="compositionally biased region" description="Basic and acidic residues" evidence="6">
    <location>
        <begin position="543"/>
        <end position="557"/>
    </location>
</feature>
<proteinExistence type="inferred from homology"/>
<feature type="transmembrane region" description="Helical" evidence="7">
    <location>
        <begin position="136"/>
        <end position="157"/>
    </location>
</feature>
<protein>
    <recommendedName>
        <fullName evidence="10">Uracil permease</fullName>
    </recommendedName>
</protein>
<evidence type="ECO:0000313" key="8">
    <source>
        <dbReference type="EMBL" id="EPS96412.1"/>
    </source>
</evidence>
<feature type="transmembrane region" description="Helical" evidence="7">
    <location>
        <begin position="204"/>
        <end position="224"/>
    </location>
</feature>
<name>S8DV04_FOMSC</name>
<dbReference type="PANTHER" id="PTHR30618:SF2">
    <property type="entry name" value="ALLANTOIN PERMEASE-RELATED"/>
    <property type="match status" value="1"/>
</dbReference>
<dbReference type="NCBIfam" id="TIGR00800">
    <property type="entry name" value="ncs1"/>
    <property type="match status" value="1"/>
</dbReference>
<feature type="transmembrane region" description="Helical" evidence="7">
    <location>
        <begin position="284"/>
        <end position="309"/>
    </location>
</feature>
<dbReference type="eggNOG" id="KOG2466">
    <property type="taxonomic scope" value="Eukaryota"/>
</dbReference>
<feature type="transmembrane region" description="Helical" evidence="7">
    <location>
        <begin position="80"/>
        <end position="99"/>
    </location>
</feature>
<evidence type="ECO:0008006" key="10">
    <source>
        <dbReference type="Google" id="ProtNLM"/>
    </source>
</evidence>
<evidence type="ECO:0000256" key="3">
    <source>
        <dbReference type="ARBA" id="ARBA00022692"/>
    </source>
</evidence>
<dbReference type="HOGENOM" id="CLU_021555_2_0_1"/>
<feature type="transmembrane region" description="Helical" evidence="7">
    <location>
        <begin position="177"/>
        <end position="197"/>
    </location>
</feature>
<comment type="subcellular location">
    <subcellularLocation>
        <location evidence="1">Membrane</location>
        <topology evidence="1">Multi-pass membrane protein</topology>
    </subcellularLocation>
</comment>
<feature type="region of interest" description="Disordered" evidence="6">
    <location>
        <begin position="534"/>
        <end position="557"/>
    </location>
</feature>
<dbReference type="GO" id="GO:0005886">
    <property type="term" value="C:plasma membrane"/>
    <property type="evidence" value="ECO:0007669"/>
    <property type="project" value="TreeGrafter"/>
</dbReference>
<accession>S8DV04</accession>
<feature type="transmembrane region" description="Helical" evidence="7">
    <location>
        <begin position="105"/>
        <end position="129"/>
    </location>
</feature>
<dbReference type="FunCoup" id="S8DV04">
    <property type="interactions" value="328"/>
</dbReference>
<dbReference type="Proteomes" id="UP000015241">
    <property type="component" value="Unassembled WGS sequence"/>
</dbReference>
<dbReference type="InterPro" id="IPR012681">
    <property type="entry name" value="NCS1"/>
</dbReference>
<evidence type="ECO:0000313" key="9">
    <source>
        <dbReference type="Proteomes" id="UP000015241"/>
    </source>
</evidence>
<evidence type="ECO:0000256" key="4">
    <source>
        <dbReference type="ARBA" id="ARBA00022989"/>
    </source>
</evidence>
<dbReference type="AlphaFoldDB" id="S8DV04"/>
<feature type="transmembrane region" description="Helical" evidence="7">
    <location>
        <begin position="479"/>
        <end position="502"/>
    </location>
</feature>
<feature type="transmembrane region" description="Helical" evidence="7">
    <location>
        <begin position="375"/>
        <end position="393"/>
    </location>
</feature>
<sequence length="557" mass="61678">MTGTAYLQKIISKLEVEQVDSNEDSSYAEKFLRNEDLWPVPPERRTWATWNYVFFWVTDGFNMNTWETASAMIDAGLSWWQAWLCVWLGYGVASAFLILNARPGAVFHITFPVVARASFGIWGSLWCVFNRAAMACIWYGVQASLGGSCVLVMLRAIWPGIENIPNHLPASSGTTTRDFMCFFIFWLISLPAIWLPLHKVRHLFTFKTVIVPIAGVTFFAWCIVKANGLGPIVQRPGTLRGSKLAWTMISSMMSCISNSSTLITNAPDFASRARRPKDALWPQLIAAPIGFGLVCFLGIIVSSSSQAIYGQPIWSPVTLLGMFLDGTPSHTTRFAVWFIAAAFIIAQLGTNISANTISAGCDLTALFPRFINIRRGGYIAAIVGLCMLPWNLLKSSSNFTTYLSAYSVFLSSIAGVMVMDYYVIHKGHYRVRDLYYAGKDGWYTYKFGFNFRAYAAYVGGIAINVVGFAGATGRSVPTAAIHIYDLSFFTGFAVSAVIYWTLNRLFPVVGAARTFLEVDHSGMTDNAQDIWSLEEDAEAENSETSKKDDTHTSVHSA</sequence>
<feature type="transmembrane region" description="Helical" evidence="7">
    <location>
        <begin position="334"/>
        <end position="354"/>
    </location>
</feature>
<feature type="transmembrane region" description="Helical" evidence="7">
    <location>
        <begin position="244"/>
        <end position="263"/>
    </location>
</feature>
<dbReference type="InterPro" id="IPR001248">
    <property type="entry name" value="Pur-cyt_permease"/>
</dbReference>
<dbReference type="CDD" id="cd11482">
    <property type="entry name" value="SLC-NCS1sbd_NRT1-like"/>
    <property type="match status" value="1"/>
</dbReference>
<dbReference type="OrthoDB" id="2018619at2759"/>
<dbReference type="FunFam" id="1.10.4160.10:FF:000001">
    <property type="entry name" value="Uracil permease, putative"/>
    <property type="match status" value="1"/>
</dbReference>
<dbReference type="GO" id="GO:0015205">
    <property type="term" value="F:nucleobase transmembrane transporter activity"/>
    <property type="evidence" value="ECO:0007669"/>
    <property type="project" value="TreeGrafter"/>
</dbReference>
<dbReference type="PANTHER" id="PTHR30618">
    <property type="entry name" value="NCS1 FAMILY PURINE/PYRIMIDINE TRANSPORTER"/>
    <property type="match status" value="1"/>
</dbReference>
<feature type="transmembrane region" description="Helical" evidence="7">
    <location>
        <begin position="454"/>
        <end position="473"/>
    </location>
</feature>
<evidence type="ECO:0000256" key="5">
    <source>
        <dbReference type="ARBA" id="ARBA00023136"/>
    </source>
</evidence>
<evidence type="ECO:0000256" key="1">
    <source>
        <dbReference type="ARBA" id="ARBA00004141"/>
    </source>
</evidence>
<keyword evidence="4 7" id="KW-1133">Transmembrane helix</keyword>
<dbReference type="Gene3D" id="1.10.4160.10">
    <property type="entry name" value="Hydantoin permease"/>
    <property type="match status" value="1"/>
</dbReference>
<feature type="transmembrane region" description="Helical" evidence="7">
    <location>
        <begin position="405"/>
        <end position="424"/>
    </location>
</feature>
<dbReference type="EMBL" id="KE504189">
    <property type="protein sequence ID" value="EPS96412.1"/>
    <property type="molecule type" value="Genomic_DNA"/>
</dbReference>
<dbReference type="Pfam" id="PF02133">
    <property type="entry name" value="Transp_cyt_pur"/>
    <property type="match status" value="1"/>
</dbReference>
<evidence type="ECO:0000256" key="7">
    <source>
        <dbReference type="SAM" id="Phobius"/>
    </source>
</evidence>
<evidence type="ECO:0000256" key="2">
    <source>
        <dbReference type="ARBA" id="ARBA00008974"/>
    </source>
</evidence>
<dbReference type="InterPro" id="IPR045225">
    <property type="entry name" value="Uracil/uridine/allantoin_perm"/>
</dbReference>
<evidence type="ECO:0000256" key="6">
    <source>
        <dbReference type="SAM" id="MobiDB-lite"/>
    </source>
</evidence>
<organism evidence="8 9">
    <name type="scientific">Fomitopsis schrenkii</name>
    <name type="common">Brown rot fungus</name>
    <dbReference type="NCBI Taxonomy" id="2126942"/>
    <lineage>
        <taxon>Eukaryota</taxon>
        <taxon>Fungi</taxon>
        <taxon>Dikarya</taxon>
        <taxon>Basidiomycota</taxon>
        <taxon>Agaricomycotina</taxon>
        <taxon>Agaricomycetes</taxon>
        <taxon>Polyporales</taxon>
        <taxon>Fomitopsis</taxon>
    </lineage>
</organism>
<gene>
    <name evidence="8" type="ORF">FOMPIDRAFT_1032440</name>
</gene>